<dbReference type="STRING" id="1267423.SAMN05216290_1263"/>
<dbReference type="InterPro" id="IPR050410">
    <property type="entry name" value="CCR4/nocturin_mRNA_transcr"/>
</dbReference>
<feature type="chain" id="PRO_5011726883" evidence="1">
    <location>
        <begin position="23"/>
        <end position="283"/>
    </location>
</feature>
<evidence type="ECO:0000256" key="1">
    <source>
        <dbReference type="SAM" id="SignalP"/>
    </source>
</evidence>
<evidence type="ECO:0000313" key="3">
    <source>
        <dbReference type="EMBL" id="SEW01750.1"/>
    </source>
</evidence>
<keyword evidence="3" id="KW-0378">Hydrolase</keyword>
<proteinExistence type="predicted"/>
<gene>
    <name evidence="3" type="ORF">SAMN05216290_1263</name>
</gene>
<keyword evidence="1" id="KW-0732">Signal</keyword>
<organism evidence="3 4">
    <name type="scientific">Roseivirga pacifica</name>
    <dbReference type="NCBI Taxonomy" id="1267423"/>
    <lineage>
        <taxon>Bacteria</taxon>
        <taxon>Pseudomonadati</taxon>
        <taxon>Bacteroidota</taxon>
        <taxon>Cytophagia</taxon>
        <taxon>Cytophagales</taxon>
        <taxon>Roseivirgaceae</taxon>
        <taxon>Roseivirga</taxon>
    </lineage>
</organism>
<dbReference type="InterPro" id="IPR005135">
    <property type="entry name" value="Endo/exonuclease/phosphatase"/>
</dbReference>
<dbReference type="Pfam" id="PF03372">
    <property type="entry name" value="Exo_endo_phos"/>
    <property type="match status" value="1"/>
</dbReference>
<keyword evidence="3" id="KW-0255">Endonuclease</keyword>
<dbReference type="GO" id="GO:0004519">
    <property type="term" value="F:endonuclease activity"/>
    <property type="evidence" value="ECO:0007669"/>
    <property type="project" value="UniProtKB-KW"/>
</dbReference>
<dbReference type="PANTHER" id="PTHR12121">
    <property type="entry name" value="CARBON CATABOLITE REPRESSOR PROTEIN 4"/>
    <property type="match status" value="1"/>
</dbReference>
<sequence>MKKILLSLLIILSFSADYQASAQEEFKVVTLNIRYGTPADHENAWKNRRKRLLAVFKSYSDQIIATQEALPLQIKDILQNNSELEVVYRSRTKAQDDGPANAIFYSKRNWELVTHETFWLSNTPEEPASKSWGNSLPRTASIVVLEHKSSGKQIKLLNVLLDHRSEESREKSVELILRKLMTEVEPMPTLVVGDLNVRPTDAIVSRMEEFFTDTFEGDILLACTYHNYQGGSHCPRYDYIFFQENAGIKKTGYKIDKWESKGLYPQDHYPVVATFRLENSEEN</sequence>
<feature type="domain" description="Endonuclease/exonuclease/phosphatase" evidence="2">
    <location>
        <begin position="29"/>
        <end position="255"/>
    </location>
</feature>
<feature type="signal peptide" evidence="1">
    <location>
        <begin position="1"/>
        <end position="22"/>
    </location>
</feature>
<dbReference type="RefSeq" id="WP_090257661.1">
    <property type="nucleotide sequence ID" value="NZ_FOIR01000001.1"/>
</dbReference>
<evidence type="ECO:0000259" key="2">
    <source>
        <dbReference type="Pfam" id="PF03372"/>
    </source>
</evidence>
<accession>A0A1I0NK25</accession>
<dbReference type="OrthoDB" id="9793162at2"/>
<reference evidence="4" key="1">
    <citation type="submission" date="2016-10" db="EMBL/GenBank/DDBJ databases">
        <authorList>
            <person name="Varghese N."/>
            <person name="Submissions S."/>
        </authorList>
    </citation>
    <scope>NUCLEOTIDE SEQUENCE [LARGE SCALE GENOMIC DNA]</scope>
    <source>
        <strain evidence="4">CGMCC 1.12402</strain>
    </source>
</reference>
<protein>
    <submittedName>
        <fullName evidence="3">Metal-dependent hydrolase, endonuclease/exonuclease/phosphatase family</fullName>
    </submittedName>
</protein>
<name>A0A1I0NK25_9BACT</name>
<dbReference type="GO" id="GO:0000175">
    <property type="term" value="F:3'-5'-RNA exonuclease activity"/>
    <property type="evidence" value="ECO:0007669"/>
    <property type="project" value="TreeGrafter"/>
</dbReference>
<dbReference type="SUPFAM" id="SSF56219">
    <property type="entry name" value="DNase I-like"/>
    <property type="match status" value="1"/>
</dbReference>
<dbReference type="EMBL" id="FOIR01000001">
    <property type="protein sequence ID" value="SEW01750.1"/>
    <property type="molecule type" value="Genomic_DNA"/>
</dbReference>
<dbReference type="GeneID" id="99985995"/>
<dbReference type="Proteomes" id="UP000199437">
    <property type="component" value="Unassembled WGS sequence"/>
</dbReference>
<dbReference type="AlphaFoldDB" id="A0A1I0NK25"/>
<dbReference type="InterPro" id="IPR036691">
    <property type="entry name" value="Endo/exonu/phosph_ase_sf"/>
</dbReference>
<keyword evidence="4" id="KW-1185">Reference proteome</keyword>
<keyword evidence="3" id="KW-0540">Nuclease</keyword>
<dbReference type="CDD" id="cd09083">
    <property type="entry name" value="EEP-1"/>
    <property type="match status" value="1"/>
</dbReference>
<dbReference type="Gene3D" id="3.60.10.10">
    <property type="entry name" value="Endonuclease/exonuclease/phosphatase"/>
    <property type="match status" value="1"/>
</dbReference>
<dbReference type="PANTHER" id="PTHR12121:SF36">
    <property type="entry name" value="ENDONUCLEASE_EXONUCLEASE_PHOSPHATASE DOMAIN-CONTAINING PROTEIN"/>
    <property type="match status" value="1"/>
</dbReference>
<evidence type="ECO:0000313" key="4">
    <source>
        <dbReference type="Proteomes" id="UP000199437"/>
    </source>
</evidence>
<keyword evidence="3" id="KW-0269">Exonuclease</keyword>